<evidence type="ECO:0000313" key="4">
    <source>
        <dbReference type="Proteomes" id="UP000017396"/>
    </source>
</evidence>
<dbReference type="HOGENOM" id="CLU_000445_44_4_3"/>
<dbReference type="NCBIfam" id="TIGR01382">
    <property type="entry name" value="PfpI"/>
    <property type="match status" value="1"/>
</dbReference>
<name>U5QH13_GLOK1</name>
<dbReference type="EMBL" id="CP003587">
    <property type="protein sequence ID" value="AGY58231.1"/>
    <property type="molecule type" value="Genomic_DNA"/>
</dbReference>
<dbReference type="InterPro" id="IPR006286">
    <property type="entry name" value="C56_PfpI-like"/>
</dbReference>
<sequence>MAQLSSLRIAVIATDGVEEAELSEPLRALKESGAQAEVIAPHDGPIQAFRHHDKSTRIAVDQTLDRAKPEDYDALVLPGGALNADALRVEPRAQAFVRHMQQAGKPIAVICHAPWILISAGVVSGRTLTSYHTIADDLRNAGAHWQDQQVVVEGNWVSSRHPGDLEAFNRELLRKLAAVPSPAQR</sequence>
<evidence type="ECO:0000256" key="1">
    <source>
        <dbReference type="ARBA" id="ARBA00008542"/>
    </source>
</evidence>
<keyword evidence="3" id="KW-0645">Protease</keyword>
<dbReference type="GO" id="GO:0008233">
    <property type="term" value="F:peptidase activity"/>
    <property type="evidence" value="ECO:0007669"/>
    <property type="project" value="UniProtKB-KW"/>
</dbReference>
<dbReference type="GO" id="GO:0006508">
    <property type="term" value="P:proteolysis"/>
    <property type="evidence" value="ECO:0007669"/>
    <property type="project" value="UniProtKB-KW"/>
</dbReference>
<dbReference type="PATRIC" id="fig|1183438.3.peg.1947"/>
<dbReference type="SUPFAM" id="SSF52317">
    <property type="entry name" value="Class I glutamine amidotransferase-like"/>
    <property type="match status" value="1"/>
</dbReference>
<feature type="domain" description="DJ-1/PfpI" evidence="2">
    <location>
        <begin position="8"/>
        <end position="174"/>
    </location>
</feature>
<keyword evidence="3" id="KW-0378">Hydrolase</keyword>
<dbReference type="InterPro" id="IPR029062">
    <property type="entry name" value="Class_I_gatase-like"/>
</dbReference>
<dbReference type="OrthoDB" id="9800516at2"/>
<reference evidence="3 4" key="1">
    <citation type="journal article" date="2013" name="PLoS ONE">
        <title>Cultivation and Complete Genome Sequencing of Gloeobacter kilaueensis sp. nov., from a Lava Cave in Kilauea Caldera, Hawai'i.</title>
        <authorList>
            <person name="Saw J.H."/>
            <person name="Schatz M."/>
            <person name="Brown M.V."/>
            <person name="Kunkel D.D."/>
            <person name="Foster J.S."/>
            <person name="Shick H."/>
            <person name="Christensen S."/>
            <person name="Hou S."/>
            <person name="Wan X."/>
            <person name="Donachie S.P."/>
        </authorList>
    </citation>
    <scope>NUCLEOTIDE SEQUENCE [LARGE SCALE GENOMIC DNA]</scope>
    <source>
        <strain evidence="4">JS</strain>
    </source>
</reference>
<dbReference type="RefSeq" id="WP_023173355.1">
    <property type="nucleotide sequence ID" value="NC_022600.1"/>
</dbReference>
<dbReference type="Pfam" id="PF01965">
    <property type="entry name" value="DJ-1_PfpI"/>
    <property type="match status" value="1"/>
</dbReference>
<protein>
    <submittedName>
        <fullName evidence="3">Intracellular protease, PfpI family</fullName>
    </submittedName>
</protein>
<dbReference type="Proteomes" id="UP000017396">
    <property type="component" value="Chromosome"/>
</dbReference>
<evidence type="ECO:0000313" key="3">
    <source>
        <dbReference type="EMBL" id="AGY58231.1"/>
    </source>
</evidence>
<dbReference type="PANTHER" id="PTHR42733:SF12">
    <property type="entry name" value="PROTEINASE"/>
    <property type="match status" value="1"/>
</dbReference>
<dbReference type="Gene3D" id="3.40.50.880">
    <property type="match status" value="1"/>
</dbReference>
<dbReference type="eggNOG" id="COG0693">
    <property type="taxonomic scope" value="Bacteria"/>
</dbReference>
<keyword evidence="4" id="KW-1185">Reference proteome</keyword>
<gene>
    <name evidence="3" type="primary">pfpI</name>
    <name evidence="3" type="ORF">GKIL_1985</name>
</gene>
<accession>U5QH13</accession>
<dbReference type="CDD" id="cd03134">
    <property type="entry name" value="GATase1_PfpI_like"/>
    <property type="match status" value="1"/>
</dbReference>
<comment type="similarity">
    <text evidence="1">Belongs to the peptidase C56 family.</text>
</comment>
<dbReference type="KEGG" id="glj:GKIL_1985"/>
<dbReference type="InterPro" id="IPR002818">
    <property type="entry name" value="DJ-1/PfpI"/>
</dbReference>
<evidence type="ECO:0000259" key="2">
    <source>
        <dbReference type="Pfam" id="PF01965"/>
    </source>
</evidence>
<dbReference type="PROSITE" id="PS51276">
    <property type="entry name" value="PEPTIDASE_C56_PFPI"/>
    <property type="match status" value="1"/>
</dbReference>
<dbReference type="MEROPS" id="C56.001"/>
<dbReference type="AlphaFoldDB" id="U5QH13"/>
<dbReference type="PANTHER" id="PTHR42733">
    <property type="entry name" value="DJ-1 PROTEIN"/>
    <property type="match status" value="1"/>
</dbReference>
<dbReference type="STRING" id="1183438.GKIL_1985"/>
<organism evidence="3 4">
    <name type="scientific">Gloeobacter kilaueensis (strain ATCC BAA-2537 / CCAP 1431/1 / ULC 316 / JS1)</name>
    <dbReference type="NCBI Taxonomy" id="1183438"/>
    <lineage>
        <taxon>Bacteria</taxon>
        <taxon>Bacillati</taxon>
        <taxon>Cyanobacteriota</taxon>
        <taxon>Cyanophyceae</taxon>
        <taxon>Gloeobacterales</taxon>
        <taxon>Gloeobacteraceae</taxon>
        <taxon>Gloeobacter</taxon>
    </lineage>
</organism>
<proteinExistence type="inferred from homology"/>